<dbReference type="Pfam" id="PF09350">
    <property type="entry name" value="DJC28_CD"/>
    <property type="match status" value="1"/>
</dbReference>
<reference evidence="4" key="1">
    <citation type="journal article" date="2012" name="Proc. Natl. Acad. Sci. U.S.A.">
        <title>Genome sequence of the button mushroom Agaricus bisporus reveals mechanisms governing adaptation to a humic-rich ecological niche.</title>
        <authorList>
            <person name="Morin E."/>
            <person name="Kohler A."/>
            <person name="Baker A.R."/>
            <person name="Foulongne-Oriol M."/>
            <person name="Lombard V."/>
            <person name="Nagy L.G."/>
            <person name="Ohm R.A."/>
            <person name="Patyshakuliyeva A."/>
            <person name="Brun A."/>
            <person name="Aerts A.L."/>
            <person name="Bailey A.M."/>
            <person name="Billette C."/>
            <person name="Coutinho P.M."/>
            <person name="Deakin G."/>
            <person name="Doddapaneni H."/>
            <person name="Floudas D."/>
            <person name="Grimwood J."/>
            <person name="Hilden K."/>
            <person name="Kuees U."/>
            <person name="LaButti K.M."/>
            <person name="Lapidus A."/>
            <person name="Lindquist E.A."/>
            <person name="Lucas S.M."/>
            <person name="Murat C."/>
            <person name="Riley R.W."/>
            <person name="Salamov A.A."/>
            <person name="Schmutz J."/>
            <person name="Subramanian V."/>
            <person name="Woesten H.A.B."/>
            <person name="Xu J."/>
            <person name="Eastwood D.C."/>
            <person name="Foster G.D."/>
            <person name="Sonnenberg A.S."/>
            <person name="Cullen D."/>
            <person name="de Vries R.P."/>
            <person name="Lundell T."/>
            <person name="Hibbett D.S."/>
            <person name="Henrissat B."/>
            <person name="Burton K.S."/>
            <person name="Kerrigan R.W."/>
            <person name="Challen M.P."/>
            <person name="Grigoriev I.V."/>
            <person name="Martin F."/>
        </authorList>
    </citation>
    <scope>NUCLEOTIDE SEQUENCE [LARGE SCALE GENOMIC DNA]</scope>
    <source>
        <strain evidence="4">JB137-S8 / ATCC MYA-4627 / FGSC 10392</strain>
    </source>
</reference>
<protein>
    <recommendedName>
        <fullName evidence="2">DnaJ homologue subfamily C member 28 conserved domain-containing protein</fullName>
    </recommendedName>
</protein>
<evidence type="ECO:0000313" key="3">
    <source>
        <dbReference type="EMBL" id="EKM79826.1"/>
    </source>
</evidence>
<dbReference type="HOGENOM" id="CLU_032666_0_0_1"/>
<evidence type="ECO:0000256" key="1">
    <source>
        <dbReference type="SAM" id="MobiDB-lite"/>
    </source>
</evidence>
<evidence type="ECO:0000259" key="2">
    <source>
        <dbReference type="Pfam" id="PF09350"/>
    </source>
</evidence>
<dbReference type="EMBL" id="JH971389">
    <property type="protein sequence ID" value="EKM79826.1"/>
    <property type="molecule type" value="Genomic_DNA"/>
</dbReference>
<dbReference type="Proteomes" id="UP000008493">
    <property type="component" value="Unassembled WGS sequence"/>
</dbReference>
<dbReference type="GeneID" id="18825599"/>
<dbReference type="KEGG" id="abp:AGABI1DRAFT119897"/>
<proteinExistence type="predicted"/>
<feature type="region of interest" description="Disordered" evidence="1">
    <location>
        <begin position="444"/>
        <end position="481"/>
    </location>
</feature>
<organism evidence="3 4">
    <name type="scientific">Agaricus bisporus var. burnettii (strain JB137-S8 / ATCC MYA-4627 / FGSC 10392)</name>
    <name type="common">White button mushroom</name>
    <dbReference type="NCBI Taxonomy" id="597362"/>
    <lineage>
        <taxon>Eukaryota</taxon>
        <taxon>Fungi</taxon>
        <taxon>Dikarya</taxon>
        <taxon>Basidiomycota</taxon>
        <taxon>Agaricomycotina</taxon>
        <taxon>Agaricomycetes</taxon>
        <taxon>Agaricomycetidae</taxon>
        <taxon>Agaricales</taxon>
        <taxon>Agaricineae</taxon>
        <taxon>Agaricaceae</taxon>
        <taxon>Agaricus</taxon>
    </lineage>
</organism>
<dbReference type="OrthoDB" id="547796at2759"/>
<keyword evidence="4" id="KW-1185">Reference proteome</keyword>
<dbReference type="PANTHER" id="PTHR39394:SF1">
    <property type="entry name" value="DNAJ HOMOLOGUE SUBFAMILY C MEMBER 28 CONSERVED DOMAIN-CONTAINING PROTEIN"/>
    <property type="match status" value="1"/>
</dbReference>
<dbReference type="InterPro" id="IPR018961">
    <property type="entry name" value="DnaJ_homolog_subfam-C_membr-28"/>
</dbReference>
<feature type="domain" description="DnaJ homologue subfamily C member 28 conserved" evidence="2">
    <location>
        <begin position="271"/>
        <end position="340"/>
    </location>
</feature>
<feature type="region of interest" description="Disordered" evidence="1">
    <location>
        <begin position="114"/>
        <end position="177"/>
    </location>
</feature>
<name>K5WWF7_AGABU</name>
<evidence type="ECO:0000313" key="4">
    <source>
        <dbReference type="Proteomes" id="UP000008493"/>
    </source>
</evidence>
<dbReference type="OMA" id="PWHTTFK"/>
<dbReference type="InParanoid" id="K5WWF7"/>
<dbReference type="eggNOG" id="ENOG502S2GU">
    <property type="taxonomic scope" value="Eukaryota"/>
</dbReference>
<sequence length="504" mass="56388">MLVESYTIESVWIFGVLSIDGLIDSPVALFFGDTAVYIETPLSSTKASDKLFADAALEEEESSKGTDNKTKSQTLNLLGQEDENWTGDERIQDAVLRMLVDKYKPLRGSRIVTAEEKLKQAPPKVLSSSSSTSTSYPIPSSSTFSSSPALSSSPGEPSATGFMKPRSGSWATEPLLPSIEGHKPWETKFKAPSHDGPVNIKLGNLTRTSGSALLDERLVKKEKEKMKKEQQAGRLSQALESTLDYRLGIRSGKGPTGRPNPVSMKGWNSFIEERIEKARLAGVFKNVKGRGQPLLRSIEETNPFIAREEFLMNRIVQQNGAAPPWVEIQGELETAARTFREILRQSWVRRAIRILTTNNPVEVLHKITFDEVKALRDPEWVKKEQSYHDTAIAELNSLVRKYNGLAPYAVRKSYYYTREGEIDRMYEASAKDVMKELEERLRDPGFIGNTNEGARGGSRGPVGSSSNAREGAVPPVEENQPQPSWWITDLIREWINSMRPWRAR</sequence>
<dbReference type="PANTHER" id="PTHR39394">
    <property type="entry name" value="YALI0E31793P"/>
    <property type="match status" value="1"/>
</dbReference>
<gene>
    <name evidence="3" type="ORF">AGABI1DRAFT_119897</name>
</gene>
<dbReference type="AlphaFoldDB" id="K5WWF7"/>
<accession>K5WWF7</accession>
<dbReference type="RefSeq" id="XP_007329152.1">
    <property type="nucleotide sequence ID" value="XM_007329090.1"/>
</dbReference>
<feature type="compositionally biased region" description="Low complexity" evidence="1">
    <location>
        <begin position="127"/>
        <end position="158"/>
    </location>
</feature>